<feature type="domain" description="Plastocyanin-like" evidence="2">
    <location>
        <begin position="159"/>
        <end position="249"/>
    </location>
</feature>
<dbReference type="PANTHER" id="PTHR11709:SF261">
    <property type="entry name" value="LACCASE"/>
    <property type="match status" value="1"/>
</dbReference>
<dbReference type="AlphaFoldDB" id="A0A438BLE2"/>
<dbReference type="SUPFAM" id="SSF49503">
    <property type="entry name" value="Cupredoxins"/>
    <property type="match status" value="1"/>
</dbReference>
<evidence type="ECO:0000313" key="4">
    <source>
        <dbReference type="Proteomes" id="UP000288805"/>
    </source>
</evidence>
<gene>
    <name evidence="3" type="primary">LAC14_36</name>
    <name evidence="3" type="ORF">CK203_113040</name>
</gene>
<accession>A0A438BLE2</accession>
<name>A0A438BLE2_VITVI</name>
<evidence type="ECO:0000256" key="1">
    <source>
        <dbReference type="ARBA" id="ARBA00010609"/>
    </source>
</evidence>
<evidence type="ECO:0000313" key="3">
    <source>
        <dbReference type="EMBL" id="RVW11740.1"/>
    </source>
</evidence>
<dbReference type="InterPro" id="IPR011706">
    <property type="entry name" value="Cu-oxidase_C"/>
</dbReference>
<organism evidence="3 4">
    <name type="scientific">Vitis vinifera</name>
    <name type="common">Grape</name>
    <dbReference type="NCBI Taxonomy" id="29760"/>
    <lineage>
        <taxon>Eukaryota</taxon>
        <taxon>Viridiplantae</taxon>
        <taxon>Streptophyta</taxon>
        <taxon>Embryophyta</taxon>
        <taxon>Tracheophyta</taxon>
        <taxon>Spermatophyta</taxon>
        <taxon>Magnoliopsida</taxon>
        <taxon>eudicotyledons</taxon>
        <taxon>Gunneridae</taxon>
        <taxon>Pentapetalae</taxon>
        <taxon>rosids</taxon>
        <taxon>Vitales</taxon>
        <taxon>Vitaceae</taxon>
        <taxon>Viteae</taxon>
        <taxon>Vitis</taxon>
    </lineage>
</organism>
<dbReference type="GO" id="GO:0016491">
    <property type="term" value="F:oxidoreductase activity"/>
    <property type="evidence" value="ECO:0007669"/>
    <property type="project" value="InterPro"/>
</dbReference>
<comment type="similarity">
    <text evidence="1">Belongs to the multicopper oxidase family.</text>
</comment>
<dbReference type="GO" id="GO:0005507">
    <property type="term" value="F:copper ion binding"/>
    <property type="evidence" value="ECO:0007669"/>
    <property type="project" value="InterPro"/>
</dbReference>
<dbReference type="Proteomes" id="UP000288805">
    <property type="component" value="Unassembled WGS sequence"/>
</dbReference>
<dbReference type="Pfam" id="PF07731">
    <property type="entry name" value="Cu-oxidase_2"/>
    <property type="match status" value="1"/>
</dbReference>
<proteinExistence type="inferred from homology"/>
<protein>
    <submittedName>
        <fullName evidence="3">Laccase-14</fullName>
    </submittedName>
</protein>
<dbReference type="Gene3D" id="2.60.40.420">
    <property type="entry name" value="Cupredoxins - blue copper proteins"/>
    <property type="match status" value="1"/>
</dbReference>
<evidence type="ECO:0000259" key="2">
    <source>
        <dbReference type="Pfam" id="PF07731"/>
    </source>
</evidence>
<dbReference type="InterPro" id="IPR008972">
    <property type="entry name" value="Cupredoxin"/>
</dbReference>
<sequence length="260" mass="28679">MVEQAIETGEDTPRSDAYTFNGQPGDLCPCSNGKKTSATNSYTANQTLGHYYMAARQSSNTKPDILYFDHANATEILQYRGNYTPPSSPFFPSSTLPSYKDFIAASNFTTRSCNGINGNGSKLASSMNNISWVNPPIDVLMAYYRNIGGIYEADFQNDPPSSYNYTGQDLPINTALPMKVKVLEYNETVEIVFQGTNVLDDSEAHPMHLHGHSFYVIGTGIGNFDEETDPKGYNLVDPPLVNTVEVPQEDPYQSLHLSLV</sequence>
<reference evidence="3 4" key="1">
    <citation type="journal article" date="2018" name="PLoS Genet.">
        <title>Population sequencing reveals clonal diversity and ancestral inbreeding in the grapevine cultivar Chardonnay.</title>
        <authorList>
            <person name="Roach M.J."/>
            <person name="Johnson D.L."/>
            <person name="Bohlmann J."/>
            <person name="van Vuuren H.J."/>
            <person name="Jones S.J."/>
            <person name="Pretorius I.S."/>
            <person name="Schmidt S.A."/>
            <person name="Borneman A.R."/>
        </authorList>
    </citation>
    <scope>NUCLEOTIDE SEQUENCE [LARGE SCALE GENOMIC DNA]</scope>
    <source>
        <strain evidence="4">cv. Chardonnay</strain>
        <tissue evidence="3">Leaf</tissue>
    </source>
</reference>
<dbReference type="PANTHER" id="PTHR11709">
    <property type="entry name" value="MULTI-COPPER OXIDASE"/>
    <property type="match status" value="1"/>
</dbReference>
<dbReference type="EMBL" id="QGNW01002733">
    <property type="protein sequence ID" value="RVW11740.1"/>
    <property type="molecule type" value="Genomic_DNA"/>
</dbReference>
<dbReference type="InterPro" id="IPR045087">
    <property type="entry name" value="Cu-oxidase_fam"/>
</dbReference>
<comment type="caution">
    <text evidence="3">The sequence shown here is derived from an EMBL/GenBank/DDBJ whole genome shotgun (WGS) entry which is preliminary data.</text>
</comment>